<evidence type="ECO:0000313" key="2">
    <source>
        <dbReference type="Proteomes" id="UP000583752"/>
    </source>
</evidence>
<accession>A0A848HM27</accession>
<sequence>MLLAAGSGAASAAATGEWVSYRDAYRAMVVFEKYGQPKNFIQSHYQVMPREKGVSLDGVQLSLQGKTMQLNLPLDAAGRSVFPFLKAAYDENAALVLSRKVGQYVFRPRISIIVQADGLYETAHLRAACEQALAWQRHTDASAGAKKCVGVRFAFTGAAGEPEVRLRRGAAGDTVLPAVTGAAFSDDPHAAFRVVNYRFAEGADKGQVVMTDAPLSIAALIE</sequence>
<dbReference type="AlphaFoldDB" id="A0A848HM27"/>
<protein>
    <recommendedName>
        <fullName evidence="3">DUF2987 domain-containing protein</fullName>
    </recommendedName>
</protein>
<gene>
    <name evidence="1" type="ORF">HHL21_13520</name>
</gene>
<dbReference type="RefSeq" id="WP_169466697.1">
    <property type="nucleotide sequence ID" value="NZ_JABBGG010000007.1"/>
</dbReference>
<evidence type="ECO:0008006" key="3">
    <source>
        <dbReference type="Google" id="ProtNLM"/>
    </source>
</evidence>
<organism evidence="1 2">
    <name type="scientific">Massilia polaris</name>
    <dbReference type="NCBI Taxonomy" id="2728846"/>
    <lineage>
        <taxon>Bacteria</taxon>
        <taxon>Pseudomonadati</taxon>
        <taxon>Pseudomonadota</taxon>
        <taxon>Betaproteobacteria</taxon>
        <taxon>Burkholderiales</taxon>
        <taxon>Oxalobacteraceae</taxon>
        <taxon>Telluria group</taxon>
        <taxon>Massilia</taxon>
    </lineage>
</organism>
<comment type="caution">
    <text evidence="1">The sequence shown here is derived from an EMBL/GenBank/DDBJ whole genome shotgun (WGS) entry which is preliminary data.</text>
</comment>
<proteinExistence type="predicted"/>
<reference evidence="1 2" key="1">
    <citation type="submission" date="2020-04" db="EMBL/GenBank/DDBJ databases">
        <title>Massilia sp. RP-1-19 isolated from soil.</title>
        <authorList>
            <person name="Dahal R.H."/>
        </authorList>
    </citation>
    <scope>NUCLEOTIDE SEQUENCE [LARGE SCALE GENOMIC DNA]</scope>
    <source>
        <strain evidence="1 2">RP-1-19</strain>
    </source>
</reference>
<name>A0A848HM27_9BURK</name>
<dbReference type="Proteomes" id="UP000583752">
    <property type="component" value="Unassembled WGS sequence"/>
</dbReference>
<evidence type="ECO:0000313" key="1">
    <source>
        <dbReference type="EMBL" id="NML62077.1"/>
    </source>
</evidence>
<dbReference type="EMBL" id="JABBGG010000007">
    <property type="protein sequence ID" value="NML62077.1"/>
    <property type="molecule type" value="Genomic_DNA"/>
</dbReference>
<keyword evidence="2" id="KW-1185">Reference proteome</keyword>